<proteinExistence type="inferred from homology"/>
<evidence type="ECO:0000313" key="5">
    <source>
        <dbReference type="Proteomes" id="UP001209878"/>
    </source>
</evidence>
<evidence type="ECO:0000256" key="2">
    <source>
        <dbReference type="ARBA" id="ARBA00023054"/>
    </source>
</evidence>
<evidence type="ECO:0000313" key="4">
    <source>
        <dbReference type="EMBL" id="KAK2194304.1"/>
    </source>
</evidence>
<feature type="compositionally biased region" description="Low complexity" evidence="3">
    <location>
        <begin position="323"/>
        <end position="334"/>
    </location>
</feature>
<feature type="region of interest" description="Disordered" evidence="3">
    <location>
        <begin position="786"/>
        <end position="869"/>
    </location>
</feature>
<protein>
    <recommendedName>
        <fullName evidence="6">Protein FAM161A</fullName>
    </recommendedName>
</protein>
<dbReference type="InterPro" id="IPR019579">
    <property type="entry name" value="FAM161A/B"/>
</dbReference>
<reference evidence="4" key="1">
    <citation type="journal article" date="2023" name="Mol. Biol. Evol.">
        <title>Third-Generation Sequencing Reveals the Adaptive Role of the Epigenome in Three Deep-Sea Polychaetes.</title>
        <authorList>
            <person name="Perez M."/>
            <person name="Aroh O."/>
            <person name="Sun Y."/>
            <person name="Lan Y."/>
            <person name="Juniper S.K."/>
            <person name="Young C.R."/>
            <person name="Angers B."/>
            <person name="Qian P.Y."/>
        </authorList>
    </citation>
    <scope>NUCLEOTIDE SEQUENCE</scope>
    <source>
        <strain evidence="4">R07B-5</strain>
    </source>
</reference>
<feature type="region of interest" description="Disordered" evidence="3">
    <location>
        <begin position="202"/>
        <end position="234"/>
    </location>
</feature>
<gene>
    <name evidence="4" type="ORF">NP493_116g05028</name>
</gene>
<dbReference type="EMBL" id="JAODUO010000115">
    <property type="protein sequence ID" value="KAK2194304.1"/>
    <property type="molecule type" value="Genomic_DNA"/>
</dbReference>
<feature type="compositionally biased region" description="Basic and acidic residues" evidence="3">
    <location>
        <begin position="652"/>
        <end position="675"/>
    </location>
</feature>
<evidence type="ECO:0000256" key="3">
    <source>
        <dbReference type="SAM" id="MobiDB-lite"/>
    </source>
</evidence>
<comment type="caution">
    <text evidence="4">The sequence shown here is derived from an EMBL/GenBank/DDBJ whole genome shotgun (WGS) entry which is preliminary data.</text>
</comment>
<evidence type="ECO:0000256" key="1">
    <source>
        <dbReference type="ARBA" id="ARBA00006663"/>
    </source>
</evidence>
<sequence length="869" mass="100340">MATVHSWSVLTNSCVKPPINPSNGLASTLDERTAPTLDMTWAGRDADFKDREIKQHRNTVSTKAVKFGKTLTAPAGTTRTNTPAKKTRQTVADRLSHELSGLSDVQFYTKLRQLQHEHKKTVEASESLYNEKVDALHTAAADLVFDSSYTAGFDHLSRSEDYTVHARKYFPSETLASTEFSNGASPPLEFPKSYGTATDRIRDMSASKPPSGRLSKSLDFGAEHHHPEKSRHDRWADDTKGYFWRTGRHNSTDTETGSGGSDGEAEGSFEEEDHMSIRSCDETKSYAMAHIKKMWDNFSIDDYIPTEPRSKRRRSNSMSGLATSRNNNNSTRSTQSVDNWRHRVTIPKPFKMEVRRLKKEPLKTRAMREVEREHQLRKELEDAECMRKFKAKPVPAHVYMPLYNEIMEDKETKSRMQREYIKELLKSTEKPFQFTKREEQKKKERVLQMWTARSEEEETKKQFKASPFPEHIFEDTITDKIKEEELYRKIRIQMRAEELLKSSSLPPNMSARSCNGKYRSKTFSDVKRKSCCLSTEPKFRPTINEVVPDFEELHRQFLKEMGQRKMAREATVCKPFKLRTQQNRHRHKIYDDIENDETKMKEKKWKFSRNGRITNCSKSFSSHHLGGSMSSLDSFPAKMTTAAQLRASVSKSKADRDLERARRVREAEHERRQKERQLKKLISSRVGTFEPNVSTRRTTKLKEYRETQQQREENYKQELQEMRQRVDSRPLLFEQTSQSGVPLQINAKLAAEKKYKDALKHMGIDEGLLARKGSASTTNVAVACDSDDDDDIPVYSHHSDTYRSQHSGSERRVTTDNYATDASGQRSRSRNASSTHSYTHSRSQSRERTADDASDGQIEEDIQYDEVYD</sequence>
<feature type="compositionally biased region" description="Acidic residues" evidence="3">
    <location>
        <begin position="852"/>
        <end position="869"/>
    </location>
</feature>
<organism evidence="4 5">
    <name type="scientific">Ridgeia piscesae</name>
    <name type="common">Tubeworm</name>
    <dbReference type="NCBI Taxonomy" id="27915"/>
    <lineage>
        <taxon>Eukaryota</taxon>
        <taxon>Metazoa</taxon>
        <taxon>Spiralia</taxon>
        <taxon>Lophotrochozoa</taxon>
        <taxon>Annelida</taxon>
        <taxon>Polychaeta</taxon>
        <taxon>Sedentaria</taxon>
        <taxon>Canalipalpata</taxon>
        <taxon>Sabellida</taxon>
        <taxon>Siboglinidae</taxon>
        <taxon>Ridgeia</taxon>
    </lineage>
</organism>
<keyword evidence="2" id="KW-0175">Coiled coil</keyword>
<dbReference type="Proteomes" id="UP001209878">
    <property type="component" value="Unassembled WGS sequence"/>
</dbReference>
<evidence type="ECO:0008006" key="6">
    <source>
        <dbReference type="Google" id="ProtNLM"/>
    </source>
</evidence>
<dbReference type="InterPro" id="IPR051655">
    <property type="entry name" value="FAM161"/>
</dbReference>
<dbReference type="PANTHER" id="PTHR21501:SF1">
    <property type="entry name" value="PROTEIN FAM-161"/>
    <property type="match status" value="1"/>
</dbReference>
<feature type="region of interest" description="Disordered" evidence="3">
    <location>
        <begin position="646"/>
        <end position="675"/>
    </location>
</feature>
<feature type="compositionally biased region" description="Acidic residues" evidence="3">
    <location>
        <begin position="263"/>
        <end position="273"/>
    </location>
</feature>
<dbReference type="GO" id="GO:0044782">
    <property type="term" value="P:cilium organization"/>
    <property type="evidence" value="ECO:0007669"/>
    <property type="project" value="TreeGrafter"/>
</dbReference>
<feature type="compositionally biased region" description="Polar residues" evidence="3">
    <location>
        <begin position="815"/>
        <end position="842"/>
    </location>
</feature>
<dbReference type="PANTHER" id="PTHR21501">
    <property type="entry name" value="PROTEIN FAM-161"/>
    <property type="match status" value="1"/>
</dbReference>
<feature type="compositionally biased region" description="Basic and acidic residues" evidence="3">
    <location>
        <begin position="797"/>
        <end position="814"/>
    </location>
</feature>
<dbReference type="GO" id="GO:0005856">
    <property type="term" value="C:cytoskeleton"/>
    <property type="evidence" value="ECO:0007669"/>
    <property type="project" value="UniProtKB-ARBA"/>
</dbReference>
<feature type="region of interest" description="Disordered" evidence="3">
    <location>
        <begin position="246"/>
        <end position="277"/>
    </location>
</feature>
<comment type="similarity">
    <text evidence="1">Belongs to the FAM161 family.</text>
</comment>
<feature type="region of interest" description="Disordered" evidence="3">
    <location>
        <begin position="302"/>
        <end position="337"/>
    </location>
</feature>
<dbReference type="Pfam" id="PF10595">
    <property type="entry name" value="FAM161A_B"/>
    <property type="match status" value="1"/>
</dbReference>
<keyword evidence="5" id="KW-1185">Reference proteome</keyword>
<name>A0AAD9ULX1_RIDPI</name>
<feature type="compositionally biased region" description="Basic and acidic residues" evidence="3">
    <location>
        <begin position="221"/>
        <end position="234"/>
    </location>
</feature>
<dbReference type="GO" id="GO:0005929">
    <property type="term" value="C:cilium"/>
    <property type="evidence" value="ECO:0007669"/>
    <property type="project" value="TreeGrafter"/>
</dbReference>
<accession>A0AAD9ULX1</accession>
<dbReference type="AlphaFoldDB" id="A0AAD9ULX1"/>